<dbReference type="SMART" id="SM00382">
    <property type="entry name" value="AAA"/>
    <property type="match status" value="1"/>
</dbReference>
<evidence type="ECO:0000313" key="10">
    <source>
        <dbReference type="Proteomes" id="UP000001556"/>
    </source>
</evidence>
<evidence type="ECO:0000256" key="5">
    <source>
        <dbReference type="ARBA" id="ARBA00029500"/>
    </source>
</evidence>
<dbReference type="OrthoDB" id="9765164at2"/>
<dbReference type="Pfam" id="PF25601">
    <property type="entry name" value="AAA_lid_14"/>
    <property type="match status" value="1"/>
</dbReference>
<keyword evidence="4" id="KW-0010">Activator</keyword>
<dbReference type="Gene3D" id="3.40.50.300">
    <property type="entry name" value="P-loop containing nucleotide triphosphate hydrolases"/>
    <property type="match status" value="1"/>
</dbReference>
<dbReference type="Pfam" id="PF18024">
    <property type="entry name" value="HTH_50"/>
    <property type="match status" value="1"/>
</dbReference>
<dbReference type="Gene3D" id="3.30.450.20">
    <property type="entry name" value="PAS domain"/>
    <property type="match status" value="1"/>
</dbReference>
<dbReference type="HOGENOM" id="CLU_000445_8_1_9"/>
<feature type="domain" description="PAS" evidence="7">
    <location>
        <begin position="80"/>
        <end position="134"/>
    </location>
</feature>
<reference evidence="9 10" key="1">
    <citation type="submission" date="2007-03" db="EMBL/GenBank/DDBJ databases">
        <title>Complete sequence of Desulfotomaculum reducens MI-1.</title>
        <authorList>
            <consortium name="US DOE Joint Genome Institute"/>
            <person name="Copeland A."/>
            <person name="Lucas S."/>
            <person name="Lapidus A."/>
            <person name="Barry K."/>
            <person name="Detter J.C."/>
            <person name="Glavina del Rio T."/>
            <person name="Hammon N."/>
            <person name="Israni S."/>
            <person name="Dalin E."/>
            <person name="Tice H."/>
            <person name="Pitluck S."/>
            <person name="Sims D."/>
            <person name="Brettin T."/>
            <person name="Bruce D."/>
            <person name="Han C."/>
            <person name="Tapia R."/>
            <person name="Schmutz J."/>
            <person name="Larimer F."/>
            <person name="Land M."/>
            <person name="Hauser L."/>
            <person name="Kyrpides N."/>
            <person name="Kim E."/>
            <person name="Tebo B.M."/>
            <person name="Richardson P."/>
        </authorList>
    </citation>
    <scope>NUCLEOTIDE SEQUENCE [LARGE SCALE GENOMIC DNA]</scope>
    <source>
        <strain evidence="9 10">MI-1</strain>
    </source>
</reference>
<dbReference type="SUPFAM" id="SSF55021">
    <property type="entry name" value="ACT-like"/>
    <property type="match status" value="1"/>
</dbReference>
<dbReference type="Gene3D" id="3.30.70.260">
    <property type="match status" value="1"/>
</dbReference>
<dbReference type="InterPro" id="IPR035965">
    <property type="entry name" value="PAS-like_dom_sf"/>
</dbReference>
<dbReference type="CDD" id="cd00130">
    <property type="entry name" value="PAS"/>
    <property type="match status" value="1"/>
</dbReference>
<dbReference type="NCBIfam" id="TIGR04381">
    <property type="entry name" value="HTH_TypR"/>
    <property type="match status" value="1"/>
</dbReference>
<dbReference type="InterPro" id="IPR002078">
    <property type="entry name" value="Sigma_54_int"/>
</dbReference>
<dbReference type="PANTHER" id="PTHR32071:SF57">
    <property type="entry name" value="C4-DICARBOXYLATE TRANSPORT TRANSCRIPTIONAL REGULATORY PROTEIN DCTD"/>
    <property type="match status" value="1"/>
</dbReference>
<dbReference type="GO" id="GO:0005524">
    <property type="term" value="F:ATP binding"/>
    <property type="evidence" value="ECO:0007669"/>
    <property type="project" value="UniProtKB-KW"/>
</dbReference>
<proteinExistence type="predicted"/>
<dbReference type="SUPFAM" id="SSF55785">
    <property type="entry name" value="PYP-like sensor domain (PAS domain)"/>
    <property type="match status" value="1"/>
</dbReference>
<dbReference type="Pfam" id="PF00158">
    <property type="entry name" value="Sigma54_activat"/>
    <property type="match status" value="1"/>
</dbReference>
<dbReference type="PROSITE" id="PS51671">
    <property type="entry name" value="ACT"/>
    <property type="match status" value="1"/>
</dbReference>
<dbReference type="CDD" id="cd00009">
    <property type="entry name" value="AAA"/>
    <property type="match status" value="1"/>
</dbReference>
<dbReference type="RefSeq" id="WP_011877038.1">
    <property type="nucleotide sequence ID" value="NC_009253.1"/>
</dbReference>
<dbReference type="SUPFAM" id="SSF46689">
    <property type="entry name" value="Homeodomain-like"/>
    <property type="match status" value="1"/>
</dbReference>
<dbReference type="Gene3D" id="1.10.10.60">
    <property type="entry name" value="Homeodomain-like"/>
    <property type="match status" value="1"/>
</dbReference>
<gene>
    <name evidence="9" type="ordered locus">Dred_0663</name>
</gene>
<feature type="domain" description="ACT" evidence="8">
    <location>
        <begin position="5"/>
        <end position="74"/>
    </location>
</feature>
<name>A4J299_DESRM</name>
<dbReference type="InterPro" id="IPR025943">
    <property type="entry name" value="Sigma_54_int_dom_ATP-bd_2"/>
</dbReference>
<keyword evidence="3" id="KW-0067">ATP-binding</keyword>
<keyword evidence="1" id="KW-0547">Nucleotide-binding</keyword>
<keyword evidence="2" id="KW-0058">Aromatic hydrocarbons catabolism</keyword>
<dbReference type="GO" id="GO:0003677">
    <property type="term" value="F:DNA binding"/>
    <property type="evidence" value="ECO:0007669"/>
    <property type="project" value="UniProtKB-KW"/>
</dbReference>
<evidence type="ECO:0000259" key="6">
    <source>
        <dbReference type="PROSITE" id="PS50045"/>
    </source>
</evidence>
<dbReference type="InterPro" id="IPR000014">
    <property type="entry name" value="PAS"/>
</dbReference>
<dbReference type="PROSITE" id="PS00676">
    <property type="entry name" value="SIGMA54_INTERACT_2"/>
    <property type="match status" value="1"/>
</dbReference>
<dbReference type="SMART" id="SM00091">
    <property type="entry name" value="PAS"/>
    <property type="match status" value="1"/>
</dbReference>
<dbReference type="InterPro" id="IPR045865">
    <property type="entry name" value="ACT-like_dom_sf"/>
</dbReference>
<evidence type="ECO:0000313" key="9">
    <source>
        <dbReference type="EMBL" id="ABO49202.1"/>
    </source>
</evidence>
<dbReference type="KEGG" id="drm:Dred_0663"/>
<dbReference type="InterPro" id="IPR027417">
    <property type="entry name" value="P-loop_NTPase"/>
</dbReference>
<evidence type="ECO:0000259" key="7">
    <source>
        <dbReference type="PROSITE" id="PS50112"/>
    </source>
</evidence>
<dbReference type="EMBL" id="CP000612">
    <property type="protein sequence ID" value="ABO49202.1"/>
    <property type="molecule type" value="Genomic_DNA"/>
</dbReference>
<feature type="domain" description="Sigma-54 factor interaction" evidence="6">
    <location>
        <begin position="208"/>
        <end position="438"/>
    </location>
</feature>
<dbReference type="FunFam" id="3.40.50.300:FF:000006">
    <property type="entry name" value="DNA-binding transcriptional regulator NtrC"/>
    <property type="match status" value="1"/>
</dbReference>
<dbReference type="PROSITE" id="PS00675">
    <property type="entry name" value="SIGMA54_INTERACT_1"/>
    <property type="match status" value="1"/>
</dbReference>
<dbReference type="InterPro" id="IPR009057">
    <property type="entry name" value="Homeodomain-like_sf"/>
</dbReference>
<evidence type="ECO:0000259" key="8">
    <source>
        <dbReference type="PROSITE" id="PS51671"/>
    </source>
</evidence>
<dbReference type="InterPro" id="IPR030828">
    <property type="entry name" value="HTH_TyrR"/>
</dbReference>
<organism evidence="9 10">
    <name type="scientific">Desulforamulus reducens (strain ATCC BAA-1160 / DSM 100696 / MI-1)</name>
    <name type="common">Desulfotomaculum reducens</name>
    <dbReference type="NCBI Taxonomy" id="349161"/>
    <lineage>
        <taxon>Bacteria</taxon>
        <taxon>Bacillati</taxon>
        <taxon>Bacillota</taxon>
        <taxon>Clostridia</taxon>
        <taxon>Eubacteriales</taxon>
        <taxon>Peptococcaceae</taxon>
        <taxon>Desulforamulus</taxon>
    </lineage>
</organism>
<dbReference type="PROSITE" id="PS50112">
    <property type="entry name" value="PAS"/>
    <property type="match status" value="1"/>
</dbReference>
<evidence type="ECO:0000256" key="3">
    <source>
        <dbReference type="ARBA" id="ARBA00022840"/>
    </source>
</evidence>
<dbReference type="NCBIfam" id="TIGR00229">
    <property type="entry name" value="sensory_box"/>
    <property type="match status" value="1"/>
</dbReference>
<evidence type="ECO:0000256" key="4">
    <source>
        <dbReference type="ARBA" id="ARBA00023159"/>
    </source>
</evidence>
<dbReference type="Pfam" id="PF00989">
    <property type="entry name" value="PAS"/>
    <property type="match status" value="1"/>
</dbReference>
<dbReference type="Proteomes" id="UP000001556">
    <property type="component" value="Chromosome"/>
</dbReference>
<dbReference type="AlphaFoldDB" id="A4J299"/>
<sequence length="527" mass="59382">MENLRLRLDFNDRVGIVYDVAKLVSPKNINIISLQVLPNTMYLELNYLSDQETEVLKREFQNIPGVKQVEPVEVIPQEERERQLKAVLDSVSDGIIAVDRKGKITFFNPTCEKILFVSAEHAVGRDVAEVISTDIPMINSLKTGEGYDNKEIMITTPRGRHHYLTTGRPIKDQTGKVIGMVAALKDMHQVRDLVYSVTKPSMFTFEDIVYGSEAMERVVAIAKRVAHSESTVVIRGESGTGKELFARAIHMESMRSNKPFVPLNCAALPDTLLESELFGYADGAFTGAKKGGKQGLFEFAHEGTLFLDEIGELSPHLQAKLLRVLQDGKVRRIGDRQETPVNVRVIAATNRNLEEMMARGDFREDLYYRLNVFPIRVPALRERPEDIPFLVHHFLKKFTQHPDKKISGISTGALRILTRNRWTGNVRELQNVLERAINLVENGDIKEEHIILDEERIIEGSGCVLDKMMQGTSLKEAAARAELDALQIALNTYGTARKTAKALGVSHTTVLNKIRRFGLKYPIERKQ</sequence>
<dbReference type="SUPFAM" id="SSF52540">
    <property type="entry name" value="P-loop containing nucleoside triphosphate hydrolases"/>
    <property type="match status" value="1"/>
</dbReference>
<dbReference type="InterPro" id="IPR003593">
    <property type="entry name" value="AAA+_ATPase"/>
</dbReference>
<dbReference type="STRING" id="349161.Dred_0663"/>
<dbReference type="PROSITE" id="PS50045">
    <property type="entry name" value="SIGMA54_INTERACT_4"/>
    <property type="match status" value="1"/>
</dbReference>
<dbReference type="InterPro" id="IPR002912">
    <property type="entry name" value="ACT_dom"/>
</dbReference>
<accession>A4J299</accession>
<evidence type="ECO:0000256" key="2">
    <source>
        <dbReference type="ARBA" id="ARBA00022797"/>
    </source>
</evidence>
<dbReference type="InterPro" id="IPR025662">
    <property type="entry name" value="Sigma_54_int_dom_ATP-bd_1"/>
</dbReference>
<dbReference type="Gene3D" id="1.10.8.60">
    <property type="match status" value="1"/>
</dbReference>
<dbReference type="InterPro" id="IPR058031">
    <property type="entry name" value="AAA_lid_NorR"/>
</dbReference>
<keyword evidence="10" id="KW-1185">Reference proteome</keyword>
<dbReference type="eggNOG" id="COG3829">
    <property type="taxonomic scope" value="Bacteria"/>
</dbReference>
<dbReference type="InterPro" id="IPR013767">
    <property type="entry name" value="PAS_fold"/>
</dbReference>
<protein>
    <recommendedName>
        <fullName evidence="5">HTH-type transcriptional regulatory protein TyrR</fullName>
    </recommendedName>
</protein>
<evidence type="ECO:0000256" key="1">
    <source>
        <dbReference type="ARBA" id="ARBA00022741"/>
    </source>
</evidence>
<dbReference type="GO" id="GO:0006355">
    <property type="term" value="P:regulation of DNA-templated transcription"/>
    <property type="evidence" value="ECO:0007669"/>
    <property type="project" value="InterPro"/>
</dbReference>
<dbReference type="PANTHER" id="PTHR32071">
    <property type="entry name" value="TRANSCRIPTIONAL REGULATORY PROTEIN"/>
    <property type="match status" value="1"/>
</dbReference>